<sequence length="509" mass="54193">MSTVPPGVYALATDDPERLAVVGPDGCEVTFGELGEAANRLANALRAQGLGPGDVVATMLHNAVEHFEAVMATTQIGLFQVPINVHLTPEEAAYIIGDSGATALIAHDDLARGLAPVADRLPSARFAVGPSEVPGWADYSGWKAGASAEAPSDRVAGTYMGYTSGTTGRPKGVRREMPPIEPELMITFFGALLGGFDLHPGPGVHLACSPLYHAAPGNIAAQSLHLGHTVVIRARFEPEDVLRTIEQYRVTSSQMVPTHLHRLLRLPDDVRKRYDLSSLTNLLVAGAPFGPEAKRAALDWLGPVVWEYLASTEGMVAIASPADAVSHPGTVGKPTGEVRILDDAGNDVPVGDDGRIFFASPSAFVYHNDPEKTAAAVRSDGFATAGDLGRLDKDGYLYLLDRRDDLIISGGVNIYPSEVEQRLLLHPDVADVAVIGASDPDWGQTVIAIVQTEPGAVPGSALAEALDRHCREGLAAQKCPRRFEFRDQLPRTPTGKLLRRTLREEVSAS</sequence>
<dbReference type="OrthoDB" id="9803968at2"/>
<dbReference type="Proteomes" id="UP000184440">
    <property type="component" value="Unassembled WGS sequence"/>
</dbReference>
<dbReference type="SUPFAM" id="SSF56801">
    <property type="entry name" value="Acetyl-CoA synthetase-like"/>
    <property type="match status" value="1"/>
</dbReference>
<dbReference type="InterPro" id="IPR025110">
    <property type="entry name" value="AMP-bd_C"/>
</dbReference>
<proteinExistence type="predicted"/>
<gene>
    <name evidence="3" type="ORF">SAMN05443668_107392</name>
</gene>
<protein>
    <submittedName>
        <fullName evidence="3">Long-chain acyl-CoA synthetase</fullName>
    </submittedName>
</protein>
<dbReference type="RefSeq" id="WP_073260168.1">
    <property type="nucleotide sequence ID" value="NZ_FRCS01000007.1"/>
</dbReference>
<feature type="domain" description="AMP-dependent synthetase/ligase" evidence="1">
    <location>
        <begin position="12"/>
        <end position="363"/>
    </location>
</feature>
<dbReference type="GO" id="GO:0016878">
    <property type="term" value="F:acid-thiol ligase activity"/>
    <property type="evidence" value="ECO:0007669"/>
    <property type="project" value="UniProtKB-ARBA"/>
</dbReference>
<keyword evidence="4" id="KW-1185">Reference proteome</keyword>
<evidence type="ECO:0000259" key="1">
    <source>
        <dbReference type="Pfam" id="PF00501"/>
    </source>
</evidence>
<organism evidence="3 4">
    <name type="scientific">Cryptosporangium aurantiacum</name>
    <dbReference type="NCBI Taxonomy" id="134849"/>
    <lineage>
        <taxon>Bacteria</taxon>
        <taxon>Bacillati</taxon>
        <taxon>Actinomycetota</taxon>
        <taxon>Actinomycetes</taxon>
        <taxon>Cryptosporangiales</taxon>
        <taxon>Cryptosporangiaceae</taxon>
        <taxon>Cryptosporangium</taxon>
    </lineage>
</organism>
<dbReference type="PANTHER" id="PTHR43767">
    <property type="entry name" value="LONG-CHAIN-FATTY-ACID--COA LIGASE"/>
    <property type="match status" value="1"/>
</dbReference>
<dbReference type="InterPro" id="IPR020845">
    <property type="entry name" value="AMP-binding_CS"/>
</dbReference>
<name>A0A1M7TYQ1_9ACTN</name>
<feature type="domain" description="AMP-binding enzyme C-terminal" evidence="2">
    <location>
        <begin position="418"/>
        <end position="496"/>
    </location>
</feature>
<dbReference type="Pfam" id="PF00501">
    <property type="entry name" value="AMP-binding"/>
    <property type="match status" value="1"/>
</dbReference>
<dbReference type="EMBL" id="FRCS01000007">
    <property type="protein sequence ID" value="SHN75834.1"/>
    <property type="molecule type" value="Genomic_DNA"/>
</dbReference>
<evidence type="ECO:0000313" key="3">
    <source>
        <dbReference type="EMBL" id="SHN75834.1"/>
    </source>
</evidence>
<dbReference type="Pfam" id="PF13193">
    <property type="entry name" value="AMP-binding_C"/>
    <property type="match status" value="1"/>
</dbReference>
<dbReference type="STRING" id="134849.SAMN05443668_107392"/>
<accession>A0A1M7TYQ1</accession>
<dbReference type="InterPro" id="IPR000873">
    <property type="entry name" value="AMP-dep_synth/lig_dom"/>
</dbReference>
<evidence type="ECO:0000313" key="4">
    <source>
        <dbReference type="Proteomes" id="UP000184440"/>
    </source>
</evidence>
<dbReference type="PANTHER" id="PTHR43767:SF1">
    <property type="entry name" value="NONRIBOSOMAL PEPTIDE SYNTHASE PES1 (EUROFUNG)-RELATED"/>
    <property type="match status" value="1"/>
</dbReference>
<dbReference type="InterPro" id="IPR042099">
    <property type="entry name" value="ANL_N_sf"/>
</dbReference>
<dbReference type="Gene3D" id="3.40.50.12780">
    <property type="entry name" value="N-terminal domain of ligase-like"/>
    <property type="match status" value="1"/>
</dbReference>
<dbReference type="Gene3D" id="3.30.300.30">
    <property type="match status" value="1"/>
</dbReference>
<evidence type="ECO:0000259" key="2">
    <source>
        <dbReference type="Pfam" id="PF13193"/>
    </source>
</evidence>
<dbReference type="PROSITE" id="PS00455">
    <property type="entry name" value="AMP_BINDING"/>
    <property type="match status" value="1"/>
</dbReference>
<dbReference type="AlphaFoldDB" id="A0A1M7TYQ1"/>
<reference evidence="3 4" key="1">
    <citation type="submission" date="2016-11" db="EMBL/GenBank/DDBJ databases">
        <authorList>
            <person name="Jaros S."/>
            <person name="Januszkiewicz K."/>
            <person name="Wedrychowicz H."/>
        </authorList>
    </citation>
    <scope>NUCLEOTIDE SEQUENCE [LARGE SCALE GENOMIC DNA]</scope>
    <source>
        <strain evidence="3 4">DSM 46144</strain>
    </source>
</reference>
<dbReference type="InterPro" id="IPR050237">
    <property type="entry name" value="ATP-dep_AMP-bd_enzyme"/>
</dbReference>
<dbReference type="InterPro" id="IPR045851">
    <property type="entry name" value="AMP-bd_C_sf"/>
</dbReference>